<feature type="region of interest" description="Disordered" evidence="1">
    <location>
        <begin position="1"/>
        <end position="37"/>
    </location>
</feature>
<reference evidence="2" key="1">
    <citation type="submission" date="2023-03" db="EMBL/GenBank/DDBJ databases">
        <title>Mating type loci evolution in Malassezia.</title>
        <authorList>
            <person name="Coelho M.A."/>
        </authorList>
    </citation>
    <scope>NUCLEOTIDE SEQUENCE</scope>
    <source>
        <strain evidence="2">CBS 10434</strain>
    </source>
</reference>
<dbReference type="EMBL" id="CP119914">
    <property type="protein sequence ID" value="WFD20881.1"/>
    <property type="molecule type" value="Genomic_DNA"/>
</dbReference>
<dbReference type="GO" id="GO:0005758">
    <property type="term" value="C:mitochondrial intermembrane space"/>
    <property type="evidence" value="ECO:0007669"/>
    <property type="project" value="InterPro"/>
</dbReference>
<dbReference type="Proteomes" id="UP001220961">
    <property type="component" value="Chromosome 7"/>
</dbReference>
<name>A0AAF0EDR7_9BASI</name>
<dbReference type="InterPro" id="IPR019171">
    <property type="entry name" value="MIX23"/>
</dbReference>
<feature type="compositionally biased region" description="Basic and acidic residues" evidence="1">
    <location>
        <begin position="20"/>
        <end position="29"/>
    </location>
</feature>
<evidence type="ECO:0000313" key="2">
    <source>
        <dbReference type="EMBL" id="WFD20881.1"/>
    </source>
</evidence>
<accession>A0AAF0EDR7</accession>
<protein>
    <submittedName>
        <fullName evidence="2">Uncharacterized protein</fullName>
    </submittedName>
</protein>
<dbReference type="Pfam" id="PF09774">
    <property type="entry name" value="MIX23"/>
    <property type="match status" value="1"/>
</dbReference>
<dbReference type="AlphaFoldDB" id="A0AAF0EDR7"/>
<proteinExistence type="predicted"/>
<evidence type="ECO:0000256" key="1">
    <source>
        <dbReference type="SAM" id="MobiDB-lite"/>
    </source>
</evidence>
<sequence length="187" mass="20934">MAPAVYWTPTMRTRPSAPVNEERVVEEKSPIPTPSSVRDVTPSLYMLRQFRAVDDSVTLRLNRAFAHSRDRGTSTPPSLLMQHTKSFSSSTATDLGRSTYSSVSESMCASIWLELVDLWTRREDTIKYCMEINAQQAQQAQAAQAPIKKDDLLDLDRALAQKQVAPAVDKPQSRGESTAEFMVCCMF</sequence>
<gene>
    <name evidence="2" type="ORF">MCAP1_003135</name>
</gene>
<organism evidence="2 3">
    <name type="scientific">Malassezia caprae</name>
    <dbReference type="NCBI Taxonomy" id="1381934"/>
    <lineage>
        <taxon>Eukaryota</taxon>
        <taxon>Fungi</taxon>
        <taxon>Dikarya</taxon>
        <taxon>Basidiomycota</taxon>
        <taxon>Ustilaginomycotina</taxon>
        <taxon>Malasseziomycetes</taxon>
        <taxon>Malasseziales</taxon>
        <taxon>Malasseziaceae</taxon>
        <taxon>Malassezia</taxon>
    </lineage>
</organism>
<keyword evidence="3" id="KW-1185">Reference proteome</keyword>
<evidence type="ECO:0000313" key="3">
    <source>
        <dbReference type="Proteomes" id="UP001220961"/>
    </source>
</evidence>